<protein>
    <submittedName>
        <fullName evidence="1">Uncharacterized protein</fullName>
    </submittedName>
</protein>
<dbReference type="Proteomes" id="UP000201461">
    <property type="component" value="Segment"/>
</dbReference>
<dbReference type="OrthoDB" id="27827at10239"/>
<keyword evidence="2" id="KW-1185">Reference proteome</keyword>
<reference evidence="1 2" key="1">
    <citation type="journal article" date="2014" name="Genome Biol. Evol.">
        <title>Composite Conserved Promoter-Terminator Motifs (PeSLs) that Mediate Modular Shuffling in the Diverse T4-Like Myoviruses.</title>
        <authorList>
            <person name="Comeau A.M."/>
            <person name="Arbiol C."/>
            <person name="Krisch H.M."/>
        </authorList>
    </citation>
    <scope>NUCLEOTIDE SEQUENCE [LARGE SCALE GENOMIC DNA]</scope>
</reference>
<dbReference type="KEGG" id="vg:15926722"/>
<evidence type="ECO:0000313" key="1">
    <source>
        <dbReference type="EMBL" id="AGN30268.2"/>
    </source>
</evidence>
<dbReference type="GeneID" id="15926722"/>
<gene>
    <name evidence="1" type="ORF">VPFG_00269</name>
</gene>
<dbReference type="EMBL" id="HQ317393">
    <property type="protein sequence ID" value="AGN30268.2"/>
    <property type="molecule type" value="Genomic_DNA"/>
</dbReference>
<sequence length="56" mass="6535">MNSSTREKEHIMTTDRLDWDIVKKSSFIATYKDGTVIVARTRSELNSKINEFEKTL</sequence>
<accession>R9TGN8</accession>
<evidence type="ECO:0000313" key="2">
    <source>
        <dbReference type="Proteomes" id="UP000201461"/>
    </source>
</evidence>
<name>R9TGN8_9CAUD</name>
<dbReference type="RefSeq" id="YP_008125417.2">
    <property type="nucleotide sequence ID" value="NC_021529.2"/>
</dbReference>
<proteinExistence type="predicted"/>
<organism evidence="1 2">
    <name type="scientific">Vibrio phage nt-1</name>
    <dbReference type="NCBI Taxonomy" id="115992"/>
    <lineage>
        <taxon>Viruses</taxon>
        <taxon>Duplodnaviria</taxon>
        <taxon>Heunggongvirae</taxon>
        <taxon>Uroviricota</taxon>
        <taxon>Caudoviricetes</taxon>
        <taxon>Pantevenvirales</taxon>
        <taxon>Straboviridae</taxon>
        <taxon>Mylasvirus</taxon>
        <taxon>Mylasvirus persius</taxon>
    </lineage>
</organism>